<dbReference type="PANTHER" id="PTHR22925">
    <property type="entry name" value="GLYCOSYL HYDROLASE 43 FAMILY MEMBER"/>
    <property type="match status" value="1"/>
</dbReference>
<dbReference type="Pfam" id="PF00295">
    <property type="entry name" value="Glyco_hydro_28"/>
    <property type="match status" value="1"/>
</dbReference>
<evidence type="ECO:0000313" key="19">
    <source>
        <dbReference type="Proteomes" id="UP000481700"/>
    </source>
</evidence>
<dbReference type="EMBL" id="SLTX01000001">
    <property type="protein sequence ID" value="TDB06374.1"/>
    <property type="molecule type" value="Genomic_DNA"/>
</dbReference>
<dbReference type="SUPFAM" id="SSF75005">
    <property type="entry name" value="Arabinanase/levansucrase/invertase"/>
    <property type="match status" value="1"/>
</dbReference>
<dbReference type="Gene3D" id="2.115.10.20">
    <property type="entry name" value="Glycosyl hydrolase domain, family 43"/>
    <property type="match status" value="1"/>
</dbReference>
<keyword evidence="3 5" id="KW-0378">Hydrolase</keyword>
<dbReference type="InterPro" id="IPR006626">
    <property type="entry name" value="PbH1"/>
</dbReference>
<dbReference type="Proteomes" id="UP000441162">
    <property type="component" value="Unassembled WGS sequence"/>
</dbReference>
<dbReference type="EMBL" id="JAWDEV010000010">
    <property type="protein sequence ID" value="MDU0270620.1"/>
    <property type="molecule type" value="Genomic_DNA"/>
</dbReference>
<dbReference type="EMBL" id="VVZV01000011">
    <property type="protein sequence ID" value="KAA5319312.1"/>
    <property type="molecule type" value="Genomic_DNA"/>
</dbReference>
<reference evidence="12" key="6">
    <citation type="submission" date="2023-10" db="EMBL/GenBank/DDBJ databases">
        <title>Genome of Potential pathogenic bacteria in Crohn's disease.</title>
        <authorList>
            <person name="Rodriguez-Palacios A."/>
        </authorList>
    </citation>
    <scope>NUCLEOTIDE SEQUENCE</scope>
    <source>
        <strain evidence="12">CavFT-hAR62</strain>
    </source>
</reference>
<dbReference type="InterPro" id="IPR011050">
    <property type="entry name" value="Pectin_lyase_fold/virulence"/>
</dbReference>
<reference evidence="14 15" key="2">
    <citation type="journal article" date="2019" name="Nat. Microbiol.">
        <title>Genomic variation and strain-specific functional adaptation in the human gut microbiome during early life.</title>
        <authorList>
            <person name="Vatanen T."/>
            <person name="Plichta D.R."/>
            <person name="Somani J."/>
            <person name="Munch P.C."/>
            <person name="Arthur T.D."/>
            <person name="Hall A.B."/>
            <person name="Rudolf S."/>
            <person name="Oakeley E.J."/>
            <person name="Ke X."/>
            <person name="Young R.A."/>
            <person name="Haiser H.J."/>
            <person name="Kolde R."/>
            <person name="Yassour M."/>
            <person name="Luopajarvi K."/>
            <person name="Siljander H."/>
            <person name="Virtanen S.M."/>
            <person name="Ilonen J."/>
            <person name="Uibo R."/>
            <person name="Tillmann V."/>
            <person name="Mokurov S."/>
            <person name="Dorshakova N."/>
            <person name="Porter J.A."/>
            <person name="McHardy A.C."/>
            <person name="Lahdesmaki H."/>
            <person name="Vlamakis H."/>
            <person name="Huttenhower C."/>
            <person name="Knip M."/>
            <person name="Xavier R.J."/>
        </authorList>
    </citation>
    <scope>NUCLEOTIDE SEQUENCE [LARGE SCALE GENOMIC DNA]</scope>
    <source>
        <strain evidence="14 15">RJX1052</strain>
    </source>
</reference>
<dbReference type="EMBL" id="JAHOAX010000021">
    <property type="protein sequence ID" value="MBV3125016.1"/>
    <property type="molecule type" value="Genomic_DNA"/>
</dbReference>
<dbReference type="Pfam" id="PF04616">
    <property type="entry name" value="Glyco_hydro_43"/>
    <property type="match status" value="1"/>
</dbReference>
<accession>A0A076IVV3</accession>
<evidence type="ECO:0000313" key="18">
    <source>
        <dbReference type="Proteomes" id="UP000481616"/>
    </source>
</evidence>
<organism evidence="7 19">
    <name type="scientific">Phocaeicola dorei</name>
    <dbReference type="NCBI Taxonomy" id="357276"/>
    <lineage>
        <taxon>Bacteria</taxon>
        <taxon>Pseudomonadati</taxon>
        <taxon>Bacteroidota</taxon>
        <taxon>Bacteroidia</taxon>
        <taxon>Bacteroidales</taxon>
        <taxon>Bacteroidaceae</taxon>
        <taxon>Phocaeicola</taxon>
    </lineage>
</organism>
<dbReference type="InterPro" id="IPR023296">
    <property type="entry name" value="Glyco_hydro_beta-prop_sf"/>
</dbReference>
<keyword evidence="4 5" id="KW-0326">Glycosidase</keyword>
<dbReference type="InterPro" id="IPR012334">
    <property type="entry name" value="Pectin_lyas_fold"/>
</dbReference>
<comment type="similarity">
    <text evidence="2">Belongs to the glycosyl hydrolase 43 family.</text>
</comment>
<proteinExistence type="inferred from homology"/>
<evidence type="ECO:0000256" key="2">
    <source>
        <dbReference type="ARBA" id="ARBA00009865"/>
    </source>
</evidence>
<gene>
    <name evidence="6" type="ORF">CE91St7_20370</name>
    <name evidence="14" type="ORF">E1J06_02560</name>
    <name evidence="10" type="ORF">F2Y51_05775</name>
    <name evidence="9" type="ORF">F2Y58_05155</name>
    <name evidence="8" type="ORF">F2Y61_16870</name>
    <name evidence="7" type="ORF">F2Z07_11570</name>
    <name evidence="13" type="ORF">GKD17_02595</name>
    <name evidence="11" type="ORF">KSU80_17835</name>
    <name evidence="12" type="ORF">RVH45_12125</name>
</gene>
<reference evidence="11" key="4">
    <citation type="submission" date="2021-06" db="EMBL/GenBank/DDBJ databases">
        <title>Collection of gut derived symbiotic bacterial strains cultured from healthy donors.</title>
        <authorList>
            <person name="Lin H."/>
            <person name="Littmann E."/>
            <person name="Pamer E.G."/>
        </authorList>
    </citation>
    <scope>NUCLEOTIDE SEQUENCE</scope>
    <source>
        <strain evidence="11">MSK.5.10</strain>
    </source>
</reference>
<dbReference type="Proteomes" id="UP000347681">
    <property type="component" value="Unassembled WGS sequence"/>
</dbReference>
<dbReference type="Proteomes" id="UP000481700">
    <property type="component" value="Unassembled WGS sequence"/>
</dbReference>
<sequence>MSLTSIICGIALLTIGEVGPQNMPDTIEPVESPFVMPLFERPVFPESTILVRMEQEGMSTKPIQEAIDSMSCRGGGTVVVPPGVWRTGRLILKSNVNLHLSEGAELRFSGNIIDYLPAVFTRDEGVELYSLGACLYADGQENIALTGKGKVVGPPTSCEIYKCNESMSSDKVIRKPLADRIYDGKNGEGVFLPKTFAPINCKNVFVEGVTFERGLYWNIVPQYCEHILIRGITVNSFGHGRTDGIDIDSSNDVLIEYCSLDCQDDCYTMKSGRGKDGLKVNRPTSNVVIRKSIALRGAGGIVCGTEIAGGVRNVYMYDCVFEGTDQAFRFKTRRPRGGFVENIYVERVRANVKRQALYCDMLGSARWVGELAQRYPAREITPLTPWFANISIHDVEITGCSTLVDVSALPEKPVKNFFFGNVKAHCDRIGKICDATKFSMKDVRIESCDTVMRIDNCDYASFFGFSNVTTGSSVKIEKTGGECRYLNVQTYPLVPVNYQSIRPGEVWLDTEGKPIQAHGFQVTFREGKYYWYGEDKTHTLFGTNRMFGGVRCYSSTDFYNWKDEGRIIEPATDPHSPLHHCQKLERPHILYCAKTGRYVCWLKSQSNDGHFVILEAEHFMGPYHFVRNLKPNGFAVGDFDMYADPDTGKGYVWFERPHWEQICAELSDDYTNVNGRYSEHFVGKVPPFTREAAAHFVMDGKHYIYTSGTTSYTPNPSEVAVFDDYHGEYTVLGNPHIGDEYAHSFCSQITSVIKIPGKDLYVAMADRWLPHTNKTDIPKKDWQSFLTRYKDHRPYPKDFATPKVADRFYTLVNPNQDVYKATYVFLPIVVKDGIPMIEWKDEWKLENYE</sequence>
<evidence type="ECO:0000313" key="16">
    <source>
        <dbReference type="Proteomes" id="UP000347681"/>
    </source>
</evidence>
<dbReference type="SMART" id="SM00710">
    <property type="entry name" value="PbH1"/>
    <property type="match status" value="4"/>
</dbReference>
<evidence type="ECO:0000313" key="11">
    <source>
        <dbReference type="EMBL" id="MBV3125016.1"/>
    </source>
</evidence>
<dbReference type="eggNOG" id="COG3507">
    <property type="taxonomic scope" value="Bacteria"/>
</dbReference>
<dbReference type="SUPFAM" id="SSF51126">
    <property type="entry name" value="Pectin lyase-like"/>
    <property type="match status" value="1"/>
</dbReference>
<evidence type="ECO:0000256" key="4">
    <source>
        <dbReference type="ARBA" id="ARBA00023295"/>
    </source>
</evidence>
<dbReference type="EMBL" id="BQOB01000001">
    <property type="protein sequence ID" value="GKH81153.1"/>
    <property type="molecule type" value="Genomic_DNA"/>
</dbReference>
<evidence type="ECO:0000313" key="8">
    <source>
        <dbReference type="EMBL" id="KAA5380932.1"/>
    </source>
</evidence>
<dbReference type="RefSeq" id="WP_007836529.1">
    <property type="nucleotide sequence ID" value="NZ_BAABYF010000001.1"/>
</dbReference>
<dbReference type="EMBL" id="VVZB01000011">
    <property type="protein sequence ID" value="KAA5380932.1"/>
    <property type="molecule type" value="Genomic_DNA"/>
</dbReference>
<name>A0A076IVV3_9BACT</name>
<dbReference type="EMBL" id="VVZA01000003">
    <property type="protein sequence ID" value="KAA5406985.1"/>
    <property type="molecule type" value="Genomic_DNA"/>
</dbReference>
<dbReference type="InterPro" id="IPR006710">
    <property type="entry name" value="Glyco_hydro_43"/>
</dbReference>
<evidence type="ECO:0000313" key="12">
    <source>
        <dbReference type="EMBL" id="MDU0270620.1"/>
    </source>
</evidence>
<evidence type="ECO:0000313" key="6">
    <source>
        <dbReference type="EMBL" id="GKH81153.1"/>
    </source>
</evidence>
<evidence type="ECO:0000313" key="15">
    <source>
        <dbReference type="Proteomes" id="UP000294834"/>
    </source>
</evidence>
<comment type="similarity">
    <text evidence="1 5">Belongs to the glycosyl hydrolase 28 family.</text>
</comment>
<dbReference type="EMBL" id="VVYY01000003">
    <property type="protein sequence ID" value="KAA5400041.1"/>
    <property type="molecule type" value="Genomic_DNA"/>
</dbReference>
<dbReference type="EMBL" id="CP046176">
    <property type="protein sequence ID" value="QJR75346.1"/>
    <property type="molecule type" value="Genomic_DNA"/>
</dbReference>
<reference evidence="6" key="5">
    <citation type="submission" date="2022-01" db="EMBL/GenBank/DDBJ databases">
        <title>Novel bile acid biosynthetic pathways are enriched in the microbiome of centenarians.</title>
        <authorList>
            <person name="Sato Y."/>
            <person name="Atarashi K."/>
            <person name="Plichta R.D."/>
            <person name="Arai Y."/>
            <person name="Sasajima S."/>
            <person name="Kearney M.S."/>
            <person name="Suda W."/>
            <person name="Takeshita K."/>
            <person name="Sasaki T."/>
            <person name="Okamoto S."/>
            <person name="Skelly N.A."/>
            <person name="Okamura Y."/>
            <person name="Vlamakis H."/>
            <person name="Li Y."/>
            <person name="Tanoue T."/>
            <person name="Takei H."/>
            <person name="Nittono H."/>
            <person name="Narushima S."/>
            <person name="Irie J."/>
            <person name="Itoh H."/>
            <person name="Moriya K."/>
            <person name="Sugiura Y."/>
            <person name="Suematsu M."/>
            <person name="Moritoki N."/>
            <person name="Shibata S."/>
            <person name="Littman R.D."/>
            <person name="Fischbach A.M."/>
            <person name="Uwamino Y."/>
            <person name="Inoue T."/>
            <person name="Honda A."/>
            <person name="Hattori M."/>
            <person name="Murai T."/>
            <person name="Xavier J.R."/>
            <person name="Hirose N."/>
            <person name="Honda K."/>
        </authorList>
    </citation>
    <scope>NUCLEOTIDE SEQUENCE</scope>
    <source>
        <strain evidence="6">CE91-St7</strain>
    </source>
</reference>
<dbReference type="Proteomes" id="UP001055104">
    <property type="component" value="Unassembled WGS sequence"/>
</dbReference>
<dbReference type="InterPro" id="IPR000743">
    <property type="entry name" value="Glyco_hydro_28"/>
</dbReference>
<evidence type="ECO:0000313" key="9">
    <source>
        <dbReference type="EMBL" id="KAA5400041.1"/>
    </source>
</evidence>
<evidence type="ECO:0000256" key="5">
    <source>
        <dbReference type="RuleBase" id="RU361169"/>
    </source>
</evidence>
<evidence type="ECO:0000313" key="10">
    <source>
        <dbReference type="EMBL" id="KAA5406985.1"/>
    </source>
</evidence>
<evidence type="ECO:0000256" key="1">
    <source>
        <dbReference type="ARBA" id="ARBA00008834"/>
    </source>
</evidence>
<evidence type="ECO:0000313" key="14">
    <source>
        <dbReference type="EMBL" id="TDB06374.1"/>
    </source>
</evidence>
<evidence type="ECO:0000313" key="17">
    <source>
        <dbReference type="Proteomes" id="UP000441162"/>
    </source>
</evidence>
<evidence type="ECO:0000313" key="7">
    <source>
        <dbReference type="EMBL" id="KAA5319312.1"/>
    </source>
</evidence>
<dbReference type="Proteomes" id="UP000481616">
    <property type="component" value="Unassembled WGS sequence"/>
</dbReference>
<dbReference type="KEGG" id="bdh:GV66_09150"/>
<dbReference type="KEGG" id="bdo:EL88_19325"/>
<dbReference type="GO" id="GO:0005975">
    <property type="term" value="P:carbohydrate metabolic process"/>
    <property type="evidence" value="ECO:0007669"/>
    <property type="project" value="InterPro"/>
</dbReference>
<dbReference type="GeneID" id="93445565"/>
<dbReference type="Proteomes" id="UP000500949">
    <property type="component" value="Chromosome"/>
</dbReference>
<evidence type="ECO:0000313" key="13">
    <source>
        <dbReference type="EMBL" id="QJR75346.1"/>
    </source>
</evidence>
<dbReference type="CDD" id="cd18826">
    <property type="entry name" value="GH43_CtGH43-like"/>
    <property type="match status" value="1"/>
</dbReference>
<dbReference type="eggNOG" id="COG5434">
    <property type="taxonomic scope" value="Bacteria"/>
</dbReference>
<dbReference type="AlphaFoldDB" id="A0A076IVV3"/>
<dbReference type="PANTHER" id="PTHR22925:SF3">
    <property type="entry name" value="GLYCOSYL HYDROLASE FAMILY PROTEIN 43"/>
    <property type="match status" value="1"/>
</dbReference>
<evidence type="ECO:0000313" key="20">
    <source>
        <dbReference type="Proteomes" id="UP000500949"/>
    </source>
</evidence>
<reference evidence="13 20" key="3">
    <citation type="submission" date="2019-11" db="EMBL/GenBank/DDBJ databases">
        <title>Complete genome sequence of Bacteroides dorei DSM 17855.</title>
        <authorList>
            <person name="Russell J.T."/>
        </authorList>
    </citation>
    <scope>NUCLEOTIDE SEQUENCE [LARGE SCALE GENOMIC DNA]</scope>
    <source>
        <strain evidence="13 20">DSM 17855</strain>
    </source>
</reference>
<reference evidence="16 17" key="1">
    <citation type="journal article" date="2019" name="Nat. Med.">
        <title>A library of human gut bacterial isolates paired with longitudinal multiomics data enables mechanistic microbiome research.</title>
        <authorList>
            <person name="Poyet M."/>
            <person name="Groussin M."/>
            <person name="Gibbons S.M."/>
            <person name="Avila-Pacheco J."/>
            <person name="Jiang X."/>
            <person name="Kearney S.M."/>
            <person name="Perrotta A.R."/>
            <person name="Berdy B."/>
            <person name="Zhao S."/>
            <person name="Lieberman T.D."/>
            <person name="Swanson P.K."/>
            <person name="Smith M."/>
            <person name="Roesemann S."/>
            <person name="Alexander J.E."/>
            <person name="Rich S.A."/>
            <person name="Livny J."/>
            <person name="Vlamakis H."/>
            <person name="Clish C."/>
            <person name="Bullock K."/>
            <person name="Deik A."/>
            <person name="Scott J."/>
            <person name="Pierce K.A."/>
            <person name="Xavier R.J."/>
            <person name="Alm E.J."/>
        </authorList>
    </citation>
    <scope>NUCLEOTIDE SEQUENCE [LARGE SCALE GENOMIC DNA]</scope>
    <source>
        <strain evidence="9 18">BIOML-A1</strain>
        <strain evidence="7 19">BIOML-A25</strain>
        <strain evidence="10 17">BIOML-A4</strain>
        <strain evidence="8 16">BIOML-A5</strain>
    </source>
</reference>
<dbReference type="Proteomes" id="UP000294834">
    <property type="component" value="Unassembled WGS sequence"/>
</dbReference>
<dbReference type="Gene3D" id="2.160.20.10">
    <property type="entry name" value="Single-stranded right-handed beta-helix, Pectin lyase-like"/>
    <property type="match status" value="1"/>
</dbReference>
<dbReference type="Proteomes" id="UP000777173">
    <property type="component" value="Unassembled WGS sequence"/>
</dbReference>
<dbReference type="GO" id="GO:0004650">
    <property type="term" value="F:polygalacturonase activity"/>
    <property type="evidence" value="ECO:0007669"/>
    <property type="project" value="InterPro"/>
</dbReference>
<dbReference type="Proteomes" id="UP001181086">
    <property type="component" value="Unassembled WGS sequence"/>
</dbReference>
<protein>
    <submittedName>
        <fullName evidence="7">Family 43 glycosylhydrolase</fullName>
    </submittedName>
    <submittedName>
        <fullName evidence="14">Glycoside hydrolase</fullName>
    </submittedName>
    <submittedName>
        <fullName evidence="12">Glycosyl hydrolase family 28 protein</fullName>
    </submittedName>
</protein>
<evidence type="ECO:0000256" key="3">
    <source>
        <dbReference type="ARBA" id="ARBA00022801"/>
    </source>
</evidence>